<organism evidence="1 2">
    <name type="scientific">Glaciecola punicea ACAM 611</name>
    <dbReference type="NCBI Taxonomy" id="1121923"/>
    <lineage>
        <taxon>Bacteria</taxon>
        <taxon>Pseudomonadati</taxon>
        <taxon>Pseudomonadota</taxon>
        <taxon>Gammaproteobacteria</taxon>
        <taxon>Alteromonadales</taxon>
        <taxon>Alteromonadaceae</taxon>
        <taxon>Glaciecola</taxon>
    </lineage>
</organism>
<proteinExistence type="predicted"/>
<name>H5TCH4_9ALTE</name>
<dbReference type="STRING" id="56804.BAE46_06550"/>
<reference evidence="1 2" key="2">
    <citation type="journal article" date="2017" name="Antonie Van Leeuwenhoek">
        <title>Rhizobium rhizosphaerae sp. nov., a novel species isolated from rice rhizosphere.</title>
        <authorList>
            <person name="Zhao J.J."/>
            <person name="Zhang J."/>
            <person name="Zhang R.J."/>
            <person name="Zhang C.W."/>
            <person name="Yin H.Q."/>
            <person name="Zhang X.X."/>
        </authorList>
    </citation>
    <scope>NUCLEOTIDE SEQUENCE [LARGE SCALE GENOMIC DNA]</scope>
    <source>
        <strain evidence="1 2">ACAM 611</strain>
    </source>
</reference>
<keyword evidence="2" id="KW-1185">Reference proteome</keyword>
<evidence type="ECO:0000313" key="1">
    <source>
        <dbReference type="EMBL" id="GAB56001.1"/>
    </source>
</evidence>
<dbReference type="AlphaFoldDB" id="H5TCH4"/>
<accession>H5TCH4</accession>
<dbReference type="EMBL" id="BAET01000019">
    <property type="protein sequence ID" value="GAB56001.1"/>
    <property type="molecule type" value="Genomic_DNA"/>
</dbReference>
<reference evidence="1 2" key="1">
    <citation type="journal article" date="2012" name="J. Bacteriol.">
        <title>Genome sequence of proteorhodopsin-containing sea ice bacterium Glaciecola punicea ACAM 611T.</title>
        <authorList>
            <person name="Qin Q.-L."/>
            <person name="Xie B.-B."/>
            <person name="Shu Y.-L."/>
            <person name="Rong J.-C."/>
            <person name="Zhao D.-L."/>
            <person name="Zhang X.-Y."/>
            <person name="Chen X.-L."/>
            <person name="Zhou B.-C."/>
            <person name="Zhanga Y.-Z."/>
        </authorList>
    </citation>
    <scope>NUCLEOTIDE SEQUENCE [LARGE SCALE GENOMIC DNA]</scope>
    <source>
        <strain evidence="1 2">ACAM 611</strain>
    </source>
</reference>
<comment type="caution">
    <text evidence="1">The sequence shown here is derived from an EMBL/GenBank/DDBJ whole genome shotgun (WGS) entry which is preliminary data.</text>
</comment>
<gene>
    <name evidence="1" type="ORF">GPUN_1885</name>
</gene>
<protein>
    <submittedName>
        <fullName evidence="1">Uncharacterized protein</fullName>
    </submittedName>
</protein>
<evidence type="ECO:0000313" key="2">
    <source>
        <dbReference type="Proteomes" id="UP000053586"/>
    </source>
</evidence>
<dbReference type="Proteomes" id="UP000053586">
    <property type="component" value="Unassembled WGS sequence"/>
</dbReference>
<sequence>MVQYDVKNSFYIKSTKIKSTVLLFILLGLYNCNTAELINSRRDFSQAIQNDIALIKEVFNAN</sequence>